<accession>A0AAV4AV21</accession>
<name>A0AAV4AV21_9GAST</name>
<gene>
    <name evidence="1" type="ORF">PoB_003736200</name>
</gene>
<keyword evidence="2" id="KW-1185">Reference proteome</keyword>
<comment type="caution">
    <text evidence="1">The sequence shown here is derived from an EMBL/GenBank/DDBJ whole genome shotgun (WGS) entry which is preliminary data.</text>
</comment>
<proteinExistence type="predicted"/>
<organism evidence="1 2">
    <name type="scientific">Plakobranchus ocellatus</name>
    <dbReference type="NCBI Taxonomy" id="259542"/>
    <lineage>
        <taxon>Eukaryota</taxon>
        <taxon>Metazoa</taxon>
        <taxon>Spiralia</taxon>
        <taxon>Lophotrochozoa</taxon>
        <taxon>Mollusca</taxon>
        <taxon>Gastropoda</taxon>
        <taxon>Heterobranchia</taxon>
        <taxon>Euthyneura</taxon>
        <taxon>Panpulmonata</taxon>
        <taxon>Sacoglossa</taxon>
        <taxon>Placobranchoidea</taxon>
        <taxon>Plakobranchidae</taxon>
        <taxon>Plakobranchus</taxon>
    </lineage>
</organism>
<sequence length="88" mass="9696">MSYIAPLMSHITPLMSYIVPFMSYIEALKLYIFIKRGVGGTVVGESALRSAGILQWRVRAPPPAPWPGGWPESLRSPCCGLAIYKNKS</sequence>
<reference evidence="1 2" key="1">
    <citation type="journal article" date="2021" name="Elife">
        <title>Chloroplast acquisition without the gene transfer in kleptoplastic sea slugs, Plakobranchus ocellatus.</title>
        <authorList>
            <person name="Maeda T."/>
            <person name="Takahashi S."/>
            <person name="Yoshida T."/>
            <person name="Shimamura S."/>
            <person name="Takaki Y."/>
            <person name="Nagai Y."/>
            <person name="Toyoda A."/>
            <person name="Suzuki Y."/>
            <person name="Arimoto A."/>
            <person name="Ishii H."/>
            <person name="Satoh N."/>
            <person name="Nishiyama T."/>
            <person name="Hasebe M."/>
            <person name="Maruyama T."/>
            <person name="Minagawa J."/>
            <person name="Obokata J."/>
            <person name="Shigenobu S."/>
        </authorList>
    </citation>
    <scope>NUCLEOTIDE SEQUENCE [LARGE SCALE GENOMIC DNA]</scope>
</reference>
<protein>
    <submittedName>
        <fullName evidence="1">Uncharacterized protein</fullName>
    </submittedName>
</protein>
<dbReference type="Proteomes" id="UP000735302">
    <property type="component" value="Unassembled WGS sequence"/>
</dbReference>
<dbReference type="AlphaFoldDB" id="A0AAV4AV21"/>
<evidence type="ECO:0000313" key="2">
    <source>
        <dbReference type="Proteomes" id="UP000735302"/>
    </source>
</evidence>
<evidence type="ECO:0000313" key="1">
    <source>
        <dbReference type="EMBL" id="GFO10857.1"/>
    </source>
</evidence>
<dbReference type="EMBL" id="BLXT01004211">
    <property type="protein sequence ID" value="GFO10857.1"/>
    <property type="molecule type" value="Genomic_DNA"/>
</dbReference>